<dbReference type="InterPro" id="IPR011006">
    <property type="entry name" value="CheY-like_superfamily"/>
</dbReference>
<feature type="domain" description="CheR-type methyltransferase" evidence="17">
    <location>
        <begin position="258"/>
        <end position="519"/>
    </location>
</feature>
<keyword evidence="3 9" id="KW-0597">Phosphoprotein</keyword>
<dbReference type="SMART" id="SM00448">
    <property type="entry name" value="REC"/>
    <property type="match status" value="1"/>
</dbReference>
<dbReference type="SMART" id="SM00387">
    <property type="entry name" value="HATPase_c"/>
    <property type="match status" value="1"/>
</dbReference>
<keyword evidence="6" id="KW-0949">S-adenosyl-L-methionine</keyword>
<dbReference type="RefSeq" id="WP_166282752.1">
    <property type="nucleotide sequence ID" value="NZ_JTHE03000078.1"/>
</dbReference>
<dbReference type="Pfam" id="PF00512">
    <property type="entry name" value="HisKA"/>
    <property type="match status" value="1"/>
</dbReference>
<feature type="region of interest" description="Disordered" evidence="11">
    <location>
        <begin position="1"/>
        <end position="55"/>
    </location>
</feature>
<evidence type="ECO:0000256" key="2">
    <source>
        <dbReference type="ARBA" id="ARBA00001541"/>
    </source>
</evidence>
<dbReference type="InterPro" id="IPR005467">
    <property type="entry name" value="His_kinase_dom"/>
</dbReference>
<dbReference type="Pfam" id="PF01590">
    <property type="entry name" value="GAF"/>
    <property type="match status" value="1"/>
</dbReference>
<dbReference type="PRINTS" id="PR00996">
    <property type="entry name" value="CHERMTFRASE"/>
</dbReference>
<evidence type="ECO:0000256" key="6">
    <source>
        <dbReference type="ARBA" id="ARBA00022691"/>
    </source>
</evidence>
<keyword evidence="10" id="KW-0175">Coiled coil</keyword>
<feature type="domain" description="CheB-type methylesterase" evidence="16">
    <location>
        <begin position="47"/>
        <end position="233"/>
    </location>
</feature>
<dbReference type="SUPFAM" id="SSF52738">
    <property type="entry name" value="Methylesterase CheB, C-terminal domain"/>
    <property type="match status" value="1"/>
</dbReference>
<dbReference type="Gene3D" id="2.10.70.100">
    <property type="match status" value="1"/>
</dbReference>
<dbReference type="Gene3D" id="3.40.50.150">
    <property type="entry name" value="Vaccinia Virus protein VP39"/>
    <property type="match status" value="1"/>
</dbReference>
<dbReference type="PANTHER" id="PTHR24422">
    <property type="entry name" value="CHEMOTAXIS PROTEIN METHYLTRANSFERASE"/>
    <property type="match status" value="1"/>
</dbReference>
<dbReference type="InterPro" id="IPR001610">
    <property type="entry name" value="PAC"/>
</dbReference>
<dbReference type="PROSITE" id="PS50112">
    <property type="entry name" value="PAS"/>
    <property type="match status" value="1"/>
</dbReference>
<evidence type="ECO:0000259" key="15">
    <source>
        <dbReference type="PROSITE" id="PS50113"/>
    </source>
</evidence>
<feature type="modified residue" description="4-aspartylphosphate" evidence="9">
    <location>
        <position position="1496"/>
    </location>
</feature>
<dbReference type="NCBIfam" id="TIGR00229">
    <property type="entry name" value="sensory_box"/>
    <property type="match status" value="1"/>
</dbReference>
<evidence type="ECO:0000256" key="8">
    <source>
        <dbReference type="PROSITE-ProRule" id="PRU00050"/>
    </source>
</evidence>
<keyword evidence="8" id="KW-0378">Hydrolase</keyword>
<comment type="catalytic activity">
    <reaction evidence="1">
        <text>ATP + protein L-histidine = ADP + protein N-phospho-L-histidine.</text>
        <dbReference type="EC" id="2.7.13.3"/>
    </reaction>
</comment>
<dbReference type="InterPro" id="IPR003661">
    <property type="entry name" value="HisK_dim/P_dom"/>
</dbReference>
<evidence type="ECO:0000256" key="10">
    <source>
        <dbReference type="SAM" id="Coils"/>
    </source>
</evidence>
<evidence type="ECO:0000256" key="9">
    <source>
        <dbReference type="PROSITE-ProRule" id="PRU00169"/>
    </source>
</evidence>
<geneLocation type="plasmid" evidence="18">
    <name>unnamed18</name>
</geneLocation>
<feature type="domain" description="PAC" evidence="15">
    <location>
        <begin position="1135"/>
        <end position="1187"/>
    </location>
</feature>
<dbReference type="InterPro" id="IPR036890">
    <property type="entry name" value="HATPase_C_sf"/>
</dbReference>
<dbReference type="InterPro" id="IPR036804">
    <property type="entry name" value="CheR_N_sf"/>
</dbReference>
<dbReference type="InterPro" id="IPR000780">
    <property type="entry name" value="CheR_MeTrfase"/>
</dbReference>
<dbReference type="EMBL" id="JTHE03000078">
    <property type="protein sequence ID" value="MCM1983768.1"/>
    <property type="molecule type" value="Genomic_DNA"/>
</dbReference>
<dbReference type="PROSITE" id="PS50113">
    <property type="entry name" value="PAC"/>
    <property type="match status" value="1"/>
</dbReference>
<dbReference type="InterPro" id="IPR001789">
    <property type="entry name" value="Sig_transdc_resp-reg_receiver"/>
</dbReference>
<dbReference type="Pfam" id="PF01739">
    <property type="entry name" value="CheR"/>
    <property type="match status" value="1"/>
</dbReference>
<dbReference type="Pfam" id="PF03705">
    <property type="entry name" value="CheR_N"/>
    <property type="match status" value="1"/>
</dbReference>
<evidence type="ECO:0000256" key="7">
    <source>
        <dbReference type="ARBA" id="ARBA00022777"/>
    </source>
</evidence>
<dbReference type="GO" id="GO:0016787">
    <property type="term" value="F:hydrolase activity"/>
    <property type="evidence" value="ECO:0007669"/>
    <property type="project" value="UniProtKB-UniRule"/>
</dbReference>
<dbReference type="InterPro" id="IPR050903">
    <property type="entry name" value="Bact_Chemotaxis_MeTrfase"/>
</dbReference>
<keyword evidence="19" id="KW-1185">Reference proteome</keyword>
<keyword evidence="5" id="KW-0808">Transferase</keyword>
<dbReference type="Gene3D" id="3.40.50.180">
    <property type="entry name" value="Methylesterase CheB, C-terminal domain"/>
    <property type="match status" value="1"/>
</dbReference>
<dbReference type="Pfam" id="PF00072">
    <property type="entry name" value="Response_reg"/>
    <property type="match status" value="1"/>
</dbReference>
<dbReference type="InterPro" id="IPR000673">
    <property type="entry name" value="Sig_transdc_resp-reg_Me-estase"/>
</dbReference>
<keyword evidence="4" id="KW-0489">Methyltransferase</keyword>
<feature type="domain" description="Histidine kinase" evidence="12">
    <location>
        <begin position="1198"/>
        <end position="1417"/>
    </location>
</feature>
<comment type="caution">
    <text evidence="18">The sequence shown here is derived from an EMBL/GenBank/DDBJ whole genome shotgun (WGS) entry which is preliminary data.</text>
</comment>
<dbReference type="Pfam" id="PF13596">
    <property type="entry name" value="PAS_10"/>
    <property type="match status" value="1"/>
</dbReference>
<dbReference type="CDD" id="cd00082">
    <property type="entry name" value="HisKA"/>
    <property type="match status" value="1"/>
</dbReference>
<reference evidence="18 19" key="1">
    <citation type="journal article" date="2015" name="Genome Announc.">
        <title>Draft Genome Sequence of Filamentous Marine Cyanobacterium Lyngbya confervoides Strain BDU141951.</title>
        <authorList>
            <person name="Chandrababunaidu M.M."/>
            <person name="Sen D."/>
            <person name="Tripathy S."/>
        </authorList>
    </citation>
    <scope>NUCLEOTIDE SEQUENCE [LARGE SCALE GENOMIC DNA]</scope>
    <source>
        <strain evidence="18 19">BDU141951</strain>
    </source>
</reference>
<dbReference type="SMART" id="SM00086">
    <property type="entry name" value="PAC"/>
    <property type="match status" value="1"/>
</dbReference>
<dbReference type="GO" id="GO:0006935">
    <property type="term" value="P:chemotaxis"/>
    <property type="evidence" value="ECO:0007669"/>
    <property type="project" value="UniProtKB-UniRule"/>
</dbReference>
<evidence type="ECO:0000256" key="11">
    <source>
        <dbReference type="SAM" id="MobiDB-lite"/>
    </source>
</evidence>
<dbReference type="InterPro" id="IPR003594">
    <property type="entry name" value="HATPase_dom"/>
</dbReference>
<feature type="active site" evidence="8">
    <location>
        <position position="180"/>
    </location>
</feature>
<name>A0ABD4T5K6_9CYAN</name>
<feature type="compositionally biased region" description="Polar residues" evidence="11">
    <location>
        <begin position="1"/>
        <end position="23"/>
    </location>
</feature>
<dbReference type="SUPFAM" id="SSF52172">
    <property type="entry name" value="CheY-like"/>
    <property type="match status" value="1"/>
</dbReference>
<dbReference type="SMART" id="SM00388">
    <property type="entry name" value="HisKA"/>
    <property type="match status" value="1"/>
</dbReference>
<dbReference type="PANTHER" id="PTHR24422:SF27">
    <property type="entry name" value="PROTEIN-GLUTAMATE O-METHYLTRANSFERASE"/>
    <property type="match status" value="1"/>
</dbReference>
<dbReference type="SUPFAM" id="SSF55785">
    <property type="entry name" value="PYP-like sensor domain (PAS domain)"/>
    <property type="match status" value="2"/>
</dbReference>
<dbReference type="SUPFAM" id="SSF47384">
    <property type="entry name" value="Homodimeric domain of signal transducing histidine kinase"/>
    <property type="match status" value="1"/>
</dbReference>
<dbReference type="SUPFAM" id="SSF53335">
    <property type="entry name" value="S-adenosyl-L-methionine-dependent methyltransferases"/>
    <property type="match status" value="1"/>
</dbReference>
<dbReference type="Gene3D" id="3.30.450.20">
    <property type="entry name" value="PAS domain"/>
    <property type="match status" value="2"/>
</dbReference>
<dbReference type="SUPFAM" id="SSF55781">
    <property type="entry name" value="GAF domain-like"/>
    <property type="match status" value="1"/>
</dbReference>
<dbReference type="Gene3D" id="3.40.50.2300">
    <property type="match status" value="1"/>
</dbReference>
<dbReference type="SMART" id="SM00138">
    <property type="entry name" value="MeTrc"/>
    <property type="match status" value="1"/>
</dbReference>
<dbReference type="Pfam" id="PF08447">
    <property type="entry name" value="PAS_3"/>
    <property type="match status" value="1"/>
</dbReference>
<evidence type="ECO:0000256" key="4">
    <source>
        <dbReference type="ARBA" id="ARBA00022603"/>
    </source>
</evidence>
<feature type="coiled-coil region" evidence="10">
    <location>
        <begin position="688"/>
        <end position="778"/>
    </location>
</feature>
<feature type="domain" description="Response regulatory" evidence="13">
    <location>
        <begin position="1447"/>
        <end position="1564"/>
    </location>
</feature>
<dbReference type="InterPro" id="IPR029063">
    <property type="entry name" value="SAM-dependent_MTases_sf"/>
</dbReference>
<dbReference type="CDD" id="cd16434">
    <property type="entry name" value="CheB-CheR_fusion"/>
    <property type="match status" value="1"/>
</dbReference>
<gene>
    <name evidence="18" type="ORF">QQ91_0013170</name>
</gene>
<dbReference type="CDD" id="cd17580">
    <property type="entry name" value="REC_2_DhkD-like"/>
    <property type="match status" value="1"/>
</dbReference>
<evidence type="ECO:0000259" key="13">
    <source>
        <dbReference type="PROSITE" id="PS50110"/>
    </source>
</evidence>
<dbReference type="SUPFAM" id="SSF55874">
    <property type="entry name" value="ATPase domain of HSP90 chaperone/DNA topoisomerase II/histidine kinase"/>
    <property type="match status" value="1"/>
</dbReference>
<keyword evidence="18" id="KW-0614">Plasmid</keyword>
<dbReference type="InterPro" id="IPR035965">
    <property type="entry name" value="PAS-like_dom_sf"/>
</dbReference>
<evidence type="ECO:0000256" key="1">
    <source>
        <dbReference type="ARBA" id="ARBA00000085"/>
    </source>
</evidence>
<feature type="active site" evidence="8">
    <location>
        <position position="88"/>
    </location>
</feature>
<dbReference type="GO" id="GO:0004673">
    <property type="term" value="F:protein histidine kinase activity"/>
    <property type="evidence" value="ECO:0007669"/>
    <property type="project" value="UniProtKB-EC"/>
</dbReference>
<dbReference type="InterPro" id="IPR036097">
    <property type="entry name" value="HisK_dim/P_sf"/>
</dbReference>
<keyword evidence="7" id="KW-0418">Kinase</keyword>
<dbReference type="Gene3D" id="1.10.155.10">
    <property type="entry name" value="Chemotaxis receptor methyltransferase CheR, N-terminal domain"/>
    <property type="match status" value="1"/>
</dbReference>
<dbReference type="Gene3D" id="3.30.450.40">
    <property type="match status" value="1"/>
</dbReference>
<dbReference type="Gene3D" id="1.10.287.130">
    <property type="match status" value="1"/>
</dbReference>
<dbReference type="PROSITE" id="PS50123">
    <property type="entry name" value="CHER"/>
    <property type="match status" value="1"/>
</dbReference>
<dbReference type="SMART" id="SM00065">
    <property type="entry name" value="GAF"/>
    <property type="match status" value="1"/>
</dbReference>
<dbReference type="CDD" id="cd00130">
    <property type="entry name" value="PAS"/>
    <property type="match status" value="1"/>
</dbReference>
<evidence type="ECO:0000259" key="12">
    <source>
        <dbReference type="PROSITE" id="PS50109"/>
    </source>
</evidence>
<dbReference type="PROSITE" id="PS50110">
    <property type="entry name" value="RESPONSE_REGULATORY"/>
    <property type="match status" value="1"/>
</dbReference>
<accession>A0ABD4T5K6</accession>
<protein>
    <submittedName>
        <fullName evidence="18">PAS domain-containing protein</fullName>
    </submittedName>
</protein>
<dbReference type="Gene3D" id="3.30.565.10">
    <property type="entry name" value="Histidine kinase-like ATPase, C-terminal domain"/>
    <property type="match status" value="1"/>
</dbReference>
<dbReference type="Proteomes" id="UP000031561">
    <property type="component" value="Unassembled WGS sequence"/>
</dbReference>
<feature type="active site" evidence="8">
    <location>
        <position position="61"/>
    </location>
</feature>
<organism evidence="18 19">
    <name type="scientific">Lyngbya confervoides BDU141951</name>
    <dbReference type="NCBI Taxonomy" id="1574623"/>
    <lineage>
        <taxon>Bacteria</taxon>
        <taxon>Bacillati</taxon>
        <taxon>Cyanobacteriota</taxon>
        <taxon>Cyanophyceae</taxon>
        <taxon>Oscillatoriophycideae</taxon>
        <taxon>Oscillatoriales</taxon>
        <taxon>Microcoleaceae</taxon>
        <taxon>Lyngbya</taxon>
    </lineage>
</organism>
<dbReference type="CDD" id="cd00075">
    <property type="entry name" value="HATPase"/>
    <property type="match status" value="1"/>
</dbReference>
<feature type="domain" description="PAS" evidence="14">
    <location>
        <begin position="1059"/>
        <end position="1132"/>
    </location>
</feature>
<sequence length="1566" mass="174217">MASNSKGVSQDLAQSNAEEQQGQKSDRSVGAARSQAAPGEAEITENPHDSDSFLTVGIGASAGGLEAFQTFFRQMDEDSGMAFVLISHLAPDHDSLLSELIAKETQMTVLQVKEEVPLQPNHVYVIPPNATLTVEKSVLRLSTPLPARGHRAPINTFFQSLAEDQGEKAICVILSGTGSDGTSGLKAIKEYGGLAIAQDSETAKYDSMPRNAVRSGLVDYVLPVEKIPEKLLEYQRHREGLRANLDEDGILPQASDYLAQICRLLRRRIGHDFSNYKTGTLIRRIQRRIQITQTPSVEAYVQYLKSDPDEISQLFKDLLIGVTQFFRDPNSFKALQRAVIAALVENCPSNQSIRIWIAGCSSGEEAYSVAILLAEEMDRCNRRSTVQIFATDIDEQSLNQARQGRYHDNIADQVTSERLERFFVRQEGHYQVVKPLREMCIFSQHSLISDPPFSRLDLLCCRNLLIYFDSELQKRLIPLFHYALKPEGHLFLGSSENLSPHGGELFRTTDKAHRIFQRKQAMIAPQVEFPLVDRSAYRPFFPLQKQAPTHRQPQIVHSIERVLLQDFAPACVIINEHNEIVYFFGRTGKYLEPSQGAPSTQIFDLAKPGLRVDLRSLIQSARASQQEAIRPKVPISNEGQIITVNLIARPIQETLGDHDCLMIIFQDVENALRPPQEHALDPEEESVIRQLEDELRDTQERLRSTIEEIETSNEELKSANEELLSMNEELQSSNEELQTSKEEMQSINEELETVNAELRNKVEELDAANNDIQNLFESTRIATVFLDETLRIKRFTPTATEVCNLISTDIGRPITDISLAIEDLDIETDAREVLQSLVPIERDVRMKGEGTYYKTRIMPYRTLDNVISGIVLTFVDVTDLHQARSHAEEWARRQEAIAEIGTFALQENRAASVCERAVDIVCQTLNSDACGLFIYQAHQPEKLLLQSGNGWPPGDLGQATVSATDSHPGFTMTAQQPIVVEDFTKETRFSQSSLLKSLKIACGLSALVYGTEGIYGILTSYAQTLRPFTAEDISFLQAIANILAATVQREKSQLALEKSRERLDLAIEAAGMGIWEMEIATGKSTWNDLEYTLLGLEPDQVGEPTVELFYRYIHPDDIPQVQSKVRTAIERKTEFDTEFRIQLRDGTLKWIVAKAKIIGDTEGNPARMIGVNYDVTQRKQDEEALKAADRRKDEFLAALGHELRNPLNALSSSIELLQTLPKNIAQEERDRLQAVASRQLSQLNRLVDDLLNVSRLVYQKVQLQPQTIGLMQLLRDVIVDASSSAASKGITLNAILPDQEIESQGDSVRLMQAFSNVLQNAIKFSDPDSTVTISAMLSEQSVTIKITDSGIGIESGALTRIFTAFSQEDRSLARSGGLGLGLPLAKGIIELHGGEIWAESPGLDQGSVVTIRLPYTGTVSNPPPRALAAEAATPFREQSTPAPRITRILIVEDDEDSAVILQTYLEHVGYDVSVARDGEAGIALAQASQPEVIISDISLTSKMDGYAVARAIRSYPSLNRTLLIATSGYGQPEDKAKAKAAGFDKHWTKPVNLQTLSQFIQENRPV</sequence>
<comment type="catalytic activity">
    <reaction evidence="2">
        <text>L-glutamyl-[protein] + S-adenosyl-L-methionine = [protein]-L-glutamate 5-O-methyl ester + S-adenosyl-L-homocysteine</text>
        <dbReference type="Rhea" id="RHEA:24452"/>
        <dbReference type="Rhea" id="RHEA-COMP:10208"/>
        <dbReference type="Rhea" id="RHEA-COMP:10311"/>
        <dbReference type="ChEBI" id="CHEBI:29973"/>
        <dbReference type="ChEBI" id="CHEBI:57856"/>
        <dbReference type="ChEBI" id="CHEBI:59789"/>
        <dbReference type="ChEBI" id="CHEBI:82795"/>
        <dbReference type="EC" id="2.1.1.80"/>
    </reaction>
</comment>
<evidence type="ECO:0000259" key="14">
    <source>
        <dbReference type="PROSITE" id="PS50112"/>
    </source>
</evidence>
<dbReference type="GO" id="GO:0032259">
    <property type="term" value="P:methylation"/>
    <property type="evidence" value="ECO:0007669"/>
    <property type="project" value="UniProtKB-KW"/>
</dbReference>
<dbReference type="GO" id="GO:0008983">
    <property type="term" value="F:protein-glutamate O-methyltransferase activity"/>
    <property type="evidence" value="ECO:0007669"/>
    <property type="project" value="UniProtKB-EC"/>
</dbReference>
<evidence type="ECO:0000259" key="16">
    <source>
        <dbReference type="PROSITE" id="PS50122"/>
    </source>
</evidence>
<dbReference type="InterPro" id="IPR035909">
    <property type="entry name" value="CheB_C"/>
</dbReference>
<dbReference type="Pfam" id="PF01339">
    <property type="entry name" value="CheB_methylest"/>
    <property type="match status" value="1"/>
</dbReference>
<evidence type="ECO:0000313" key="18">
    <source>
        <dbReference type="EMBL" id="MCM1983768.1"/>
    </source>
</evidence>
<evidence type="ECO:0000259" key="17">
    <source>
        <dbReference type="PROSITE" id="PS50123"/>
    </source>
</evidence>
<dbReference type="FunFam" id="3.30.565.10:FF:000006">
    <property type="entry name" value="Sensor histidine kinase WalK"/>
    <property type="match status" value="1"/>
</dbReference>
<proteinExistence type="predicted"/>
<dbReference type="InterPro" id="IPR029016">
    <property type="entry name" value="GAF-like_dom_sf"/>
</dbReference>
<dbReference type="PROSITE" id="PS50122">
    <property type="entry name" value="CHEB"/>
    <property type="match status" value="1"/>
</dbReference>
<dbReference type="InterPro" id="IPR000700">
    <property type="entry name" value="PAS-assoc_C"/>
</dbReference>
<evidence type="ECO:0000256" key="5">
    <source>
        <dbReference type="ARBA" id="ARBA00022679"/>
    </source>
</evidence>
<dbReference type="InterPro" id="IPR003018">
    <property type="entry name" value="GAF"/>
</dbReference>
<dbReference type="InterPro" id="IPR022641">
    <property type="entry name" value="CheR_N"/>
</dbReference>
<dbReference type="PROSITE" id="PS50109">
    <property type="entry name" value="HIS_KIN"/>
    <property type="match status" value="1"/>
</dbReference>
<dbReference type="InterPro" id="IPR000014">
    <property type="entry name" value="PAS"/>
</dbReference>
<dbReference type="Pfam" id="PF02518">
    <property type="entry name" value="HATPase_c"/>
    <property type="match status" value="1"/>
</dbReference>
<evidence type="ECO:0000313" key="19">
    <source>
        <dbReference type="Proteomes" id="UP000031561"/>
    </source>
</evidence>
<dbReference type="InterPro" id="IPR013655">
    <property type="entry name" value="PAS_fold_3"/>
</dbReference>
<keyword evidence="8" id="KW-0145">Chemotaxis</keyword>
<dbReference type="SUPFAM" id="SSF47757">
    <property type="entry name" value="Chemotaxis receptor methyltransferase CheR, N-terminal domain"/>
    <property type="match status" value="1"/>
</dbReference>
<evidence type="ECO:0000256" key="3">
    <source>
        <dbReference type="ARBA" id="ARBA00022553"/>
    </source>
</evidence>
<dbReference type="InterPro" id="IPR022642">
    <property type="entry name" value="CheR_C"/>
</dbReference>